<dbReference type="Gene3D" id="3.30.310.130">
    <property type="entry name" value="Ubiquitin-related"/>
    <property type="match status" value="1"/>
</dbReference>
<accession>A0A367IWA1</accession>
<dbReference type="EMBL" id="PJQM01005295">
    <property type="protein sequence ID" value="RCH81954.1"/>
    <property type="molecule type" value="Genomic_DNA"/>
</dbReference>
<evidence type="ECO:0000256" key="3">
    <source>
        <dbReference type="ARBA" id="ARBA00022801"/>
    </source>
</evidence>
<dbReference type="Gene3D" id="1.10.418.20">
    <property type="match status" value="1"/>
</dbReference>
<feature type="region of interest" description="Disordered" evidence="4">
    <location>
        <begin position="176"/>
        <end position="269"/>
    </location>
</feature>
<feature type="domain" description="Ubiquitin-like protease family profile" evidence="5">
    <location>
        <begin position="346"/>
        <end position="530"/>
    </location>
</feature>
<feature type="compositionally biased region" description="Basic and acidic residues" evidence="4">
    <location>
        <begin position="16"/>
        <end position="37"/>
    </location>
</feature>
<name>A0A367IWA1_RHIST</name>
<dbReference type="PROSITE" id="PS50600">
    <property type="entry name" value="ULP_PROTEASE"/>
    <property type="match status" value="1"/>
</dbReference>
<sequence>PVAPTQNYMRRSKRKFNVDTMERANMEDRTKKQKIPENDNDSTSSLGTERSFSDFIKPKPRRLGSSRFIEEMSKGLNNQRHIIVLDSESENKKRQKMERGRRLLSPTKKELPAKQDRRIRQISSLSDDDEESKKLSQKMKQAHMKKDEDEDELDVEEYTHDSKLFSTSLISRMKPKTTSLLSTDTSDTNKSTQNKNGNIPSDTKKINLSRRSQRENAKHLELKHKESEERDIQSDDSDFQVSDKNTQLRETNTRLRERERQSREREISPIHKYKRLISRDKYYSNRGESNNEYVDKDKAEDKIFRPRKTRARETVKDEYGLKKEDFSFFDSDQHMLMYPFSGPKQHSVLWDDAERLKKDRFLNDTIIDLFPRVWSDQYPKNNIHTFSSFFFTKLKDCNTPEDFKLLSKWTKGIDLFEKDILVIPIAENSHWFLALVLNPGACVGSTSFTEILDDECLDKNKPYILIVDSLGGKQRHTRKSLTNYLCKEAQEKLGVNEDDFIRPEFIQISSPIQDNYYDCGIYSLHTIHSLYKKKSEMLNSIYNKKSIIDVDEMEQRRGLENYRKFLYELLVEKSKEYADLKIQS</sequence>
<dbReference type="GO" id="GO:0008234">
    <property type="term" value="F:cysteine-type peptidase activity"/>
    <property type="evidence" value="ECO:0007669"/>
    <property type="project" value="InterPro"/>
</dbReference>
<organism evidence="6 7">
    <name type="scientific">Rhizopus stolonifer</name>
    <name type="common">Rhizopus nigricans</name>
    <dbReference type="NCBI Taxonomy" id="4846"/>
    <lineage>
        <taxon>Eukaryota</taxon>
        <taxon>Fungi</taxon>
        <taxon>Fungi incertae sedis</taxon>
        <taxon>Mucoromycota</taxon>
        <taxon>Mucoromycotina</taxon>
        <taxon>Mucoromycetes</taxon>
        <taxon>Mucorales</taxon>
        <taxon>Mucorineae</taxon>
        <taxon>Rhizopodaceae</taxon>
        <taxon>Rhizopus</taxon>
    </lineage>
</organism>
<evidence type="ECO:0000256" key="4">
    <source>
        <dbReference type="SAM" id="MobiDB-lite"/>
    </source>
</evidence>
<feature type="compositionally biased region" description="Low complexity" evidence="4">
    <location>
        <begin position="176"/>
        <end position="192"/>
    </location>
</feature>
<evidence type="ECO:0000313" key="6">
    <source>
        <dbReference type="EMBL" id="RCH81954.1"/>
    </source>
</evidence>
<dbReference type="GO" id="GO:0019783">
    <property type="term" value="F:ubiquitin-like protein peptidase activity"/>
    <property type="evidence" value="ECO:0007669"/>
    <property type="project" value="UniProtKB-ARBA"/>
</dbReference>
<keyword evidence="2" id="KW-0645">Protease</keyword>
<comment type="similarity">
    <text evidence="1">Belongs to the peptidase C48 family.</text>
</comment>
<feature type="non-terminal residue" evidence="6">
    <location>
        <position position="1"/>
    </location>
</feature>
<feature type="compositionally biased region" description="Basic and acidic residues" evidence="4">
    <location>
        <begin position="89"/>
        <end position="119"/>
    </location>
</feature>
<evidence type="ECO:0000256" key="1">
    <source>
        <dbReference type="ARBA" id="ARBA00005234"/>
    </source>
</evidence>
<comment type="caution">
    <text evidence="6">The sequence shown here is derived from an EMBL/GenBank/DDBJ whole genome shotgun (WGS) entry which is preliminary data.</text>
</comment>
<protein>
    <recommendedName>
        <fullName evidence="5">Ubiquitin-like protease family profile domain-containing protein</fullName>
    </recommendedName>
</protein>
<dbReference type="SUPFAM" id="SSF54001">
    <property type="entry name" value="Cysteine proteinases"/>
    <property type="match status" value="1"/>
</dbReference>
<feature type="region of interest" description="Disordered" evidence="4">
    <location>
        <begin position="1"/>
        <end position="155"/>
    </location>
</feature>
<keyword evidence="3" id="KW-0378">Hydrolase</keyword>
<dbReference type="InterPro" id="IPR038765">
    <property type="entry name" value="Papain-like_cys_pep_sf"/>
</dbReference>
<dbReference type="InterPro" id="IPR003653">
    <property type="entry name" value="Peptidase_C48_C"/>
</dbReference>
<feature type="compositionally biased region" description="Polar residues" evidence="4">
    <location>
        <begin position="41"/>
        <end position="50"/>
    </location>
</feature>
<reference evidence="6 7" key="1">
    <citation type="journal article" date="2018" name="G3 (Bethesda)">
        <title>Phylogenetic and Phylogenomic Definition of Rhizopus Species.</title>
        <authorList>
            <person name="Gryganskyi A.P."/>
            <person name="Golan J."/>
            <person name="Dolatabadi S."/>
            <person name="Mondo S."/>
            <person name="Robb S."/>
            <person name="Idnurm A."/>
            <person name="Muszewska A."/>
            <person name="Steczkiewicz K."/>
            <person name="Masonjones S."/>
            <person name="Liao H.L."/>
            <person name="Gajdeczka M.T."/>
            <person name="Anike F."/>
            <person name="Vuek A."/>
            <person name="Anishchenko I.M."/>
            <person name="Voigt K."/>
            <person name="de Hoog G.S."/>
            <person name="Smith M.E."/>
            <person name="Heitman J."/>
            <person name="Vilgalys R."/>
            <person name="Stajich J.E."/>
        </authorList>
    </citation>
    <scope>NUCLEOTIDE SEQUENCE [LARGE SCALE GENOMIC DNA]</scope>
    <source>
        <strain evidence="6 7">LSU 92-RS-03</strain>
    </source>
</reference>
<keyword evidence="7" id="KW-1185">Reference proteome</keyword>
<dbReference type="PANTHER" id="PTHR47764:SF2">
    <property type="entry name" value="UBIQUITIN-LIKE PROTEASE FAMILY PROFILE DOMAIN-CONTAINING PROTEIN"/>
    <property type="match status" value="1"/>
</dbReference>
<dbReference type="Proteomes" id="UP000253551">
    <property type="component" value="Unassembled WGS sequence"/>
</dbReference>
<evidence type="ECO:0000256" key="2">
    <source>
        <dbReference type="ARBA" id="ARBA00022670"/>
    </source>
</evidence>
<evidence type="ECO:0000259" key="5">
    <source>
        <dbReference type="PROSITE" id="PS50600"/>
    </source>
</evidence>
<evidence type="ECO:0000313" key="7">
    <source>
        <dbReference type="Proteomes" id="UP000253551"/>
    </source>
</evidence>
<dbReference type="PANTHER" id="PTHR47764">
    <property type="entry name" value="UBIQUITIN-LIKE-SPECIFIC PROTEASE 2B-RELATED"/>
    <property type="match status" value="1"/>
</dbReference>
<feature type="compositionally biased region" description="Basic and acidic residues" evidence="4">
    <location>
        <begin position="212"/>
        <end position="233"/>
    </location>
</feature>
<dbReference type="Pfam" id="PF02902">
    <property type="entry name" value="Peptidase_C48"/>
    <property type="match status" value="1"/>
</dbReference>
<dbReference type="GO" id="GO:0006508">
    <property type="term" value="P:proteolysis"/>
    <property type="evidence" value="ECO:0007669"/>
    <property type="project" value="UniProtKB-KW"/>
</dbReference>
<proteinExistence type="inferred from homology"/>
<dbReference type="STRING" id="4846.A0A367IWA1"/>
<dbReference type="OrthoDB" id="442460at2759"/>
<feature type="compositionally biased region" description="Basic and acidic residues" evidence="4">
    <location>
        <begin position="251"/>
        <end position="269"/>
    </location>
</feature>
<dbReference type="AlphaFoldDB" id="A0A367IWA1"/>
<gene>
    <name evidence="6" type="ORF">CU098_003854</name>
</gene>